<proteinExistence type="inferred from homology"/>
<dbReference type="GO" id="GO:0033214">
    <property type="term" value="P:siderophore-iron import into cell"/>
    <property type="evidence" value="ECO:0007669"/>
    <property type="project" value="TreeGrafter"/>
</dbReference>
<dbReference type="PANTHER" id="PTHR30472">
    <property type="entry name" value="FERRIC ENTEROBACTIN TRANSPORT SYSTEM PERMEASE PROTEIN"/>
    <property type="match status" value="1"/>
</dbReference>
<dbReference type="InParanoid" id="A0A212R6I2"/>
<feature type="transmembrane region" description="Helical" evidence="8">
    <location>
        <begin position="296"/>
        <end position="317"/>
    </location>
</feature>
<dbReference type="EMBL" id="FYEK01000032">
    <property type="protein sequence ID" value="SNB67598.1"/>
    <property type="molecule type" value="Genomic_DNA"/>
</dbReference>
<feature type="transmembrane region" description="Helical" evidence="8">
    <location>
        <begin position="214"/>
        <end position="238"/>
    </location>
</feature>
<comment type="subcellular location">
    <subcellularLocation>
        <location evidence="1">Cell membrane</location>
        <topology evidence="1">Multi-pass membrane protein</topology>
    </subcellularLocation>
</comment>
<dbReference type="Pfam" id="PF01032">
    <property type="entry name" value="FecCD"/>
    <property type="match status" value="1"/>
</dbReference>
<name>A0A212R6I2_9CHLR</name>
<dbReference type="GO" id="GO:0022857">
    <property type="term" value="F:transmembrane transporter activity"/>
    <property type="evidence" value="ECO:0007669"/>
    <property type="project" value="InterPro"/>
</dbReference>
<gene>
    <name evidence="9" type="ORF">SAMN02746019_00013600</name>
</gene>
<dbReference type="OrthoDB" id="9792889at2"/>
<evidence type="ECO:0000256" key="8">
    <source>
        <dbReference type="SAM" id="Phobius"/>
    </source>
</evidence>
<feature type="transmembrane region" description="Helical" evidence="8">
    <location>
        <begin position="258"/>
        <end position="284"/>
    </location>
</feature>
<feature type="transmembrane region" description="Helical" evidence="8">
    <location>
        <begin position="329"/>
        <end position="346"/>
    </location>
</feature>
<keyword evidence="6 8" id="KW-1133">Transmembrane helix</keyword>
<reference evidence="10" key="1">
    <citation type="submission" date="2017-06" db="EMBL/GenBank/DDBJ databases">
        <authorList>
            <person name="Varghese N."/>
            <person name="Submissions S."/>
        </authorList>
    </citation>
    <scope>NUCLEOTIDE SEQUENCE [LARGE SCALE GENOMIC DNA]</scope>
    <source>
        <strain evidence="10">JAD2</strain>
    </source>
</reference>
<keyword evidence="10" id="KW-1185">Reference proteome</keyword>
<protein>
    <submittedName>
        <fullName evidence="9">Iron complex transport system permease protein</fullName>
    </submittedName>
</protein>
<feature type="transmembrane region" description="Helical" evidence="8">
    <location>
        <begin position="20"/>
        <end position="43"/>
    </location>
</feature>
<evidence type="ECO:0000313" key="10">
    <source>
        <dbReference type="Proteomes" id="UP000197025"/>
    </source>
</evidence>
<dbReference type="RefSeq" id="WP_088571536.1">
    <property type="nucleotide sequence ID" value="NZ_FYEK01000032.1"/>
</dbReference>
<dbReference type="AlphaFoldDB" id="A0A212R6I2"/>
<keyword evidence="3" id="KW-0813">Transport</keyword>
<keyword evidence="5 8" id="KW-0812">Transmembrane</keyword>
<feature type="transmembrane region" description="Helical" evidence="8">
    <location>
        <begin position="167"/>
        <end position="194"/>
    </location>
</feature>
<evidence type="ECO:0000256" key="7">
    <source>
        <dbReference type="ARBA" id="ARBA00023136"/>
    </source>
</evidence>
<dbReference type="InterPro" id="IPR000522">
    <property type="entry name" value="ABC_transptr_permease_BtuC"/>
</dbReference>
<keyword evidence="4" id="KW-1003">Cell membrane</keyword>
<dbReference type="Gene3D" id="1.10.3470.10">
    <property type="entry name" value="ABC transporter involved in vitamin B12 uptake, BtuC"/>
    <property type="match status" value="1"/>
</dbReference>
<dbReference type="SUPFAM" id="SSF81345">
    <property type="entry name" value="ABC transporter involved in vitamin B12 uptake, BtuC"/>
    <property type="match status" value="1"/>
</dbReference>
<feature type="transmembrane region" description="Helical" evidence="8">
    <location>
        <begin position="75"/>
        <end position="95"/>
    </location>
</feature>
<dbReference type="InterPro" id="IPR037294">
    <property type="entry name" value="ABC_BtuC-like"/>
</dbReference>
<dbReference type="FunFam" id="1.10.3470.10:FF:000001">
    <property type="entry name" value="Vitamin B12 ABC transporter permease BtuC"/>
    <property type="match status" value="1"/>
</dbReference>
<dbReference type="PANTHER" id="PTHR30472:SF25">
    <property type="entry name" value="ABC TRANSPORTER PERMEASE PROTEIN MJ0876-RELATED"/>
    <property type="match status" value="1"/>
</dbReference>
<sequence length="354" mass="36742">MAGETLRLLRHRARPMRIGLWAGLALALGMSLGMGMALGPVSIPLPELGRVLMARIRPGEGVDPTLMTIVWEVRIPRVLLMALAGAALAGAGAAYQGLFRNPLADPYLIGVAAGANLGALAAVALNLPSAFAGLLALPLAAFLGGILTVGLVYRLARVGKTLPLTTLLLSGVAVGAMLNALSLGLLMLMVGRIAPYRAWIWMLGGYALGGWPALWGALPYVALGLGALVALGYPLDVLQFGEEQALQLGLPVERVKRLAIAAATLATAGAVAFTGIIGFIGLIAPHLARLLIGPRYARVIPASILLGATLLALADLLSRTLIPPQEIPLTLLTALLGGPFFLYLLSSTRRGAFF</sequence>
<evidence type="ECO:0000313" key="9">
    <source>
        <dbReference type="EMBL" id="SNB67598.1"/>
    </source>
</evidence>
<evidence type="ECO:0000256" key="2">
    <source>
        <dbReference type="ARBA" id="ARBA00007935"/>
    </source>
</evidence>
<dbReference type="FunCoup" id="A0A212R6I2">
    <property type="interactions" value="184"/>
</dbReference>
<organism evidence="9 10">
    <name type="scientific">Thermoflexus hugenholtzii JAD2</name>
    <dbReference type="NCBI Taxonomy" id="877466"/>
    <lineage>
        <taxon>Bacteria</taxon>
        <taxon>Bacillati</taxon>
        <taxon>Chloroflexota</taxon>
        <taxon>Thermoflexia</taxon>
        <taxon>Thermoflexales</taxon>
        <taxon>Thermoflexaceae</taxon>
        <taxon>Thermoflexus</taxon>
    </lineage>
</organism>
<feature type="transmembrane region" description="Helical" evidence="8">
    <location>
        <begin position="131"/>
        <end position="155"/>
    </location>
</feature>
<evidence type="ECO:0000256" key="1">
    <source>
        <dbReference type="ARBA" id="ARBA00004651"/>
    </source>
</evidence>
<feature type="transmembrane region" description="Helical" evidence="8">
    <location>
        <begin position="107"/>
        <end position="125"/>
    </location>
</feature>
<dbReference type="GO" id="GO:0005886">
    <property type="term" value="C:plasma membrane"/>
    <property type="evidence" value="ECO:0007669"/>
    <property type="project" value="UniProtKB-SubCell"/>
</dbReference>
<accession>A0A212R6I2</accession>
<evidence type="ECO:0000256" key="3">
    <source>
        <dbReference type="ARBA" id="ARBA00022448"/>
    </source>
</evidence>
<evidence type="ECO:0000256" key="4">
    <source>
        <dbReference type="ARBA" id="ARBA00022475"/>
    </source>
</evidence>
<keyword evidence="7 8" id="KW-0472">Membrane</keyword>
<dbReference type="Proteomes" id="UP000197025">
    <property type="component" value="Unassembled WGS sequence"/>
</dbReference>
<evidence type="ECO:0000256" key="5">
    <source>
        <dbReference type="ARBA" id="ARBA00022692"/>
    </source>
</evidence>
<comment type="similarity">
    <text evidence="2">Belongs to the binding-protein-dependent transport system permease family. FecCD subfamily.</text>
</comment>
<evidence type="ECO:0000256" key="6">
    <source>
        <dbReference type="ARBA" id="ARBA00022989"/>
    </source>
</evidence>